<dbReference type="PANTHER" id="PTHR46280:SF2">
    <property type="entry name" value="PLECKSTRIN HOMOLOGY DOMAIN-CONTAINING FAMILY F MEMBER 1"/>
    <property type="match status" value="1"/>
</dbReference>
<dbReference type="CDD" id="cd01218">
    <property type="entry name" value="PH_Phafin2-like"/>
    <property type="match status" value="1"/>
</dbReference>
<dbReference type="Pfam" id="PF00169">
    <property type="entry name" value="PH"/>
    <property type="match status" value="1"/>
</dbReference>
<dbReference type="InterPro" id="IPR037871">
    <property type="entry name" value="PH_Phafin"/>
</dbReference>
<accession>A0ABD2GJL8</accession>
<reference evidence="2 3" key="2">
    <citation type="journal article" date="2024" name="G3 (Bethesda)">
        <title>The genome of the cryopelagic Antarctic bald notothen, Trematomus borchgrevinki.</title>
        <authorList>
            <person name="Rayamajhi N."/>
            <person name="Rivera-Colon A.G."/>
            <person name="Minhas B.F."/>
            <person name="Cheng C.C."/>
            <person name="Catchen J.M."/>
        </authorList>
    </citation>
    <scope>NUCLEOTIDE SEQUENCE [LARGE SCALE GENOMIC DNA]</scope>
    <source>
        <strain evidence="2">AGRC-2024</strain>
    </source>
</reference>
<name>A0ABD2GJL8_PAGBO</name>
<dbReference type="Proteomes" id="UP001619887">
    <property type="component" value="Unassembled WGS sequence"/>
</dbReference>
<keyword evidence="3" id="KW-1185">Reference proteome</keyword>
<evidence type="ECO:0000313" key="3">
    <source>
        <dbReference type="Proteomes" id="UP001619887"/>
    </source>
</evidence>
<evidence type="ECO:0000313" key="2">
    <source>
        <dbReference type="EMBL" id="KAL3054077.1"/>
    </source>
</evidence>
<proteinExistence type="predicted"/>
<dbReference type="PANTHER" id="PTHR46280">
    <property type="entry name" value="PLECKSTRIN HOMOLOGY DOMAIN-CONTAINING FAMILY F MEMBER 2-RELATED"/>
    <property type="match status" value="1"/>
</dbReference>
<comment type="caution">
    <text evidence="2">The sequence shown here is derived from an EMBL/GenBank/DDBJ whole genome shotgun (WGS) entry which is preliminary data.</text>
</comment>
<feature type="domain" description="PH" evidence="1">
    <location>
        <begin position="35"/>
        <end position="131"/>
    </location>
</feature>
<dbReference type="SMART" id="SM00233">
    <property type="entry name" value="PH"/>
    <property type="match status" value="1"/>
</dbReference>
<dbReference type="SUPFAM" id="SSF50729">
    <property type="entry name" value="PH domain-like"/>
    <property type="match status" value="1"/>
</dbReference>
<dbReference type="InterPro" id="IPR001849">
    <property type="entry name" value="PH_domain"/>
</dbReference>
<dbReference type="InterPro" id="IPR011993">
    <property type="entry name" value="PH-like_dom_sf"/>
</dbReference>
<sequence length="183" mass="20437">MMDLVTFEKENCERIQAVETSFGPAGRPLSQPGRVLVGQGCLIKQGRRKPEPKVFFLFNDMLVYGSIILNGRWHKKQIVIPLEDIMLEDLEDKEGLSNKWLVRIPCKSFFVSADSLEDKQAWMEHIGNCPLNLLQRRGSQHGSTFEPPTNVCAASTTSLTSNADTTAGKLAFWSAMHAPSSEQ</sequence>
<reference evidence="2 3" key="1">
    <citation type="journal article" date="2022" name="G3 (Bethesda)">
        <title>Evaluating Illumina-, Nanopore-, and PacBio-based genome assembly strategies with the bald notothen, Trematomus borchgrevinki.</title>
        <authorList>
            <person name="Rayamajhi N."/>
            <person name="Cheng C.C."/>
            <person name="Catchen J.M."/>
        </authorList>
    </citation>
    <scope>NUCLEOTIDE SEQUENCE [LARGE SCALE GENOMIC DNA]</scope>
    <source>
        <strain evidence="2">AGRC-2024</strain>
    </source>
</reference>
<dbReference type="AlphaFoldDB" id="A0ABD2GJL8"/>
<gene>
    <name evidence="2" type="ORF">OYC64_006416</name>
</gene>
<dbReference type="InterPro" id="IPR051765">
    <property type="entry name" value="PH_domain-containing_F"/>
</dbReference>
<evidence type="ECO:0000259" key="1">
    <source>
        <dbReference type="PROSITE" id="PS50003"/>
    </source>
</evidence>
<organism evidence="2 3">
    <name type="scientific">Pagothenia borchgrevinki</name>
    <name type="common">Bald rockcod</name>
    <name type="synonym">Trematomus borchgrevinki</name>
    <dbReference type="NCBI Taxonomy" id="8213"/>
    <lineage>
        <taxon>Eukaryota</taxon>
        <taxon>Metazoa</taxon>
        <taxon>Chordata</taxon>
        <taxon>Craniata</taxon>
        <taxon>Vertebrata</taxon>
        <taxon>Euteleostomi</taxon>
        <taxon>Actinopterygii</taxon>
        <taxon>Neopterygii</taxon>
        <taxon>Teleostei</taxon>
        <taxon>Neoteleostei</taxon>
        <taxon>Acanthomorphata</taxon>
        <taxon>Eupercaria</taxon>
        <taxon>Perciformes</taxon>
        <taxon>Notothenioidei</taxon>
        <taxon>Nototheniidae</taxon>
        <taxon>Pagothenia</taxon>
    </lineage>
</organism>
<dbReference type="EMBL" id="JBIYXZ010002078">
    <property type="protein sequence ID" value="KAL3054077.1"/>
    <property type="molecule type" value="Genomic_DNA"/>
</dbReference>
<dbReference type="PROSITE" id="PS50003">
    <property type="entry name" value="PH_DOMAIN"/>
    <property type="match status" value="1"/>
</dbReference>
<dbReference type="Gene3D" id="2.30.29.30">
    <property type="entry name" value="Pleckstrin-homology domain (PH domain)/Phosphotyrosine-binding domain (PTB)"/>
    <property type="match status" value="1"/>
</dbReference>
<protein>
    <recommendedName>
        <fullName evidence="1">PH domain-containing protein</fullName>
    </recommendedName>
</protein>